<evidence type="ECO:0000313" key="1">
    <source>
        <dbReference type="EMBL" id="WCG37513.1"/>
    </source>
</evidence>
<protein>
    <submittedName>
        <fullName evidence="1">Uncharacterized protein</fullName>
    </submittedName>
</protein>
<name>A0AAF0BE58_9LACT</name>
<reference evidence="1" key="1">
    <citation type="submission" date="2023-01" db="EMBL/GenBank/DDBJ databases">
        <title>Oxazolidinone resistance genes in florfenicol resistant enterococci from beef cattle and veal calves at slaughter.</title>
        <authorList>
            <person name="Biggel M."/>
        </authorList>
    </citation>
    <scope>NUCLEOTIDE SEQUENCE</scope>
    <source>
        <strain evidence="1">K79-1</strain>
    </source>
</reference>
<dbReference type="RefSeq" id="WP_271735787.1">
    <property type="nucleotide sequence ID" value="NZ_CP116590.1"/>
</dbReference>
<gene>
    <name evidence="1" type="ORF">PML80_08330</name>
</gene>
<dbReference type="EMBL" id="CP116590">
    <property type="protein sequence ID" value="WCG37513.1"/>
    <property type="molecule type" value="Genomic_DNA"/>
</dbReference>
<organism evidence="1 2">
    <name type="scientific">Aerococcus urinaeequi</name>
    <dbReference type="NCBI Taxonomy" id="51665"/>
    <lineage>
        <taxon>Bacteria</taxon>
        <taxon>Bacillati</taxon>
        <taxon>Bacillota</taxon>
        <taxon>Bacilli</taxon>
        <taxon>Lactobacillales</taxon>
        <taxon>Aerococcaceae</taxon>
        <taxon>Aerococcus</taxon>
    </lineage>
</organism>
<dbReference type="AlphaFoldDB" id="A0AAF0BE58"/>
<sequence length="181" mass="19573">MFFRARKSLIIGVLFLTIFTIVFPVFGAGVAYASEVNDIQQVEENIEITYDKQGNPLITVYEEDVESSGDIVLYSTVTAGGKVVAKWDSWNKLFTLSNTFVANAINAGVHGGILGIVSKIPLGGSVLKGLLTAAGWTSAAGKVGSTIANHWDTNNNGKVEFYTRRGRGYRGEIVATQHQTR</sequence>
<dbReference type="Proteomes" id="UP001179483">
    <property type="component" value="Chromosome"/>
</dbReference>
<proteinExistence type="predicted"/>
<evidence type="ECO:0000313" key="2">
    <source>
        <dbReference type="Proteomes" id="UP001179483"/>
    </source>
</evidence>
<accession>A0AAF0BE58</accession>